<keyword evidence="4" id="KW-0720">Serine protease</keyword>
<organism evidence="5 6">
    <name type="scientific">Nonomuraea salmonea</name>
    <dbReference type="NCBI Taxonomy" id="46181"/>
    <lineage>
        <taxon>Bacteria</taxon>
        <taxon>Bacillati</taxon>
        <taxon>Actinomycetota</taxon>
        <taxon>Actinomycetes</taxon>
        <taxon>Streptosporangiales</taxon>
        <taxon>Streptosporangiaceae</taxon>
        <taxon>Nonomuraea</taxon>
    </lineage>
</organism>
<keyword evidence="2" id="KW-0645">Protease</keyword>
<proteinExistence type="inferred from homology"/>
<dbReference type="PANTHER" id="PTHR20842">
    <property type="entry name" value="PROTEASE S51 ALPHA-ASPARTYL DIPEPTIDASE"/>
    <property type="match status" value="1"/>
</dbReference>
<keyword evidence="3" id="KW-0378">Hydrolase</keyword>
<evidence type="ECO:0000313" key="6">
    <source>
        <dbReference type="Proteomes" id="UP001589568"/>
    </source>
</evidence>
<dbReference type="RefSeq" id="WP_379484948.1">
    <property type="nucleotide sequence ID" value="NZ_JBHMCF010000046.1"/>
</dbReference>
<dbReference type="CDD" id="cd03146">
    <property type="entry name" value="GAT1_Peptidase_E"/>
    <property type="match status" value="1"/>
</dbReference>
<evidence type="ECO:0000256" key="4">
    <source>
        <dbReference type="ARBA" id="ARBA00022825"/>
    </source>
</evidence>
<dbReference type="Gene3D" id="3.40.50.880">
    <property type="match status" value="1"/>
</dbReference>
<evidence type="ECO:0000256" key="2">
    <source>
        <dbReference type="ARBA" id="ARBA00022670"/>
    </source>
</evidence>
<name>A0ABV5P0M4_9ACTN</name>
<comment type="similarity">
    <text evidence="1">Belongs to the peptidase S51 family.</text>
</comment>
<dbReference type="Proteomes" id="UP001589568">
    <property type="component" value="Unassembled WGS sequence"/>
</dbReference>
<dbReference type="InterPro" id="IPR005320">
    <property type="entry name" value="Peptidase_S51"/>
</dbReference>
<comment type="caution">
    <text evidence="5">The sequence shown here is derived from an EMBL/GenBank/DDBJ whole genome shotgun (WGS) entry which is preliminary data.</text>
</comment>
<reference evidence="5 6" key="1">
    <citation type="submission" date="2024-09" db="EMBL/GenBank/DDBJ databases">
        <authorList>
            <person name="Sun Q."/>
            <person name="Mori K."/>
        </authorList>
    </citation>
    <scope>NUCLEOTIDE SEQUENCE [LARGE SCALE GENOMIC DNA]</scope>
    <source>
        <strain evidence="5 6">JCM 3324</strain>
    </source>
</reference>
<dbReference type="EMBL" id="JBHMCF010000046">
    <property type="protein sequence ID" value="MFB9476118.1"/>
    <property type="molecule type" value="Genomic_DNA"/>
</dbReference>
<gene>
    <name evidence="5" type="ORF">ACFFR3_42050</name>
</gene>
<accession>A0ABV5P0M4</accession>
<sequence length="242" mass="26523">MIRQPQILACSGVLFPPAGYRHPGAQIWQAMRLADVRRPRVCLVATATGDSREHIQGWYERAAAFGDAELSHLTLFTQPNVPDVRAHLLAQDVIFVAGGSVVNLLAVWRAHRLEPILRECWESGVVLAGQSAGSLCWHLGGVTDSFGDRLDVVADGLGFLPFSNGVHDDLGDQPRRTSFRRAVGAGELPAGYATEDGVALHYVGTRFHEALAVLPDRRAWLVEPDQDGKHRETMVPARLWVP</sequence>
<evidence type="ECO:0000256" key="3">
    <source>
        <dbReference type="ARBA" id="ARBA00022801"/>
    </source>
</evidence>
<evidence type="ECO:0000256" key="1">
    <source>
        <dbReference type="ARBA" id="ARBA00006534"/>
    </source>
</evidence>
<dbReference type="InterPro" id="IPR029062">
    <property type="entry name" value="Class_I_gatase-like"/>
</dbReference>
<dbReference type="Pfam" id="PF03575">
    <property type="entry name" value="Peptidase_S51"/>
    <property type="match status" value="1"/>
</dbReference>
<protein>
    <submittedName>
        <fullName evidence="5">Type 1 glutamine amidotransferase-like domain-containing protein</fullName>
    </submittedName>
</protein>
<dbReference type="SUPFAM" id="SSF52317">
    <property type="entry name" value="Class I glutamine amidotransferase-like"/>
    <property type="match status" value="1"/>
</dbReference>
<evidence type="ECO:0000313" key="5">
    <source>
        <dbReference type="EMBL" id="MFB9476118.1"/>
    </source>
</evidence>
<dbReference type="PANTHER" id="PTHR20842:SF0">
    <property type="entry name" value="ALPHA-ASPARTYL DIPEPTIDASE"/>
    <property type="match status" value="1"/>
</dbReference>
<keyword evidence="6" id="KW-1185">Reference proteome</keyword>